<protein>
    <submittedName>
        <fullName evidence="1">Uncharacterized protein</fullName>
    </submittedName>
</protein>
<evidence type="ECO:0000313" key="1">
    <source>
        <dbReference type="EMBL" id="NEW54411.1"/>
    </source>
</evidence>
<comment type="caution">
    <text evidence="1">The sequence shown here is derived from an EMBL/GenBank/DDBJ whole genome shotgun (WGS) entry which is preliminary data.</text>
</comment>
<dbReference type="RefSeq" id="WP_163824384.1">
    <property type="nucleotide sequence ID" value="NZ_JAAGUX010000002.1"/>
</dbReference>
<reference evidence="1 2" key="1">
    <citation type="submission" date="2020-01" db="EMBL/GenBank/DDBJ databases">
        <title>Genetics and antimicrobial susceptibilities of Nocardia species isolated from the soil; a comparison with species isolated from humans.</title>
        <authorList>
            <person name="Carrasco G."/>
            <person name="Monzon S."/>
            <person name="Sansegundo M."/>
            <person name="Garcia E."/>
            <person name="Garrido N."/>
            <person name="Medina M.J."/>
            <person name="Villalon P."/>
            <person name="Ramirez-Arocha A.C."/>
            <person name="Jimenez P."/>
            <person name="Cuesta I."/>
            <person name="Valdezate S."/>
        </authorList>
    </citation>
    <scope>NUCLEOTIDE SEQUENCE [LARGE SCALE GENOMIC DNA]</scope>
    <source>
        <strain evidence="1 2">CNM20110649</strain>
    </source>
</reference>
<proteinExistence type="predicted"/>
<dbReference type="Proteomes" id="UP000470876">
    <property type="component" value="Unassembled WGS sequence"/>
</dbReference>
<accession>A0ABX0CJ91</accession>
<gene>
    <name evidence="1" type="ORF">GV794_01850</name>
</gene>
<dbReference type="EMBL" id="JAAGUX010000002">
    <property type="protein sequence ID" value="NEW54411.1"/>
    <property type="molecule type" value="Genomic_DNA"/>
</dbReference>
<sequence length="110" mass="11884">MTKVFECISDSGTMVRDFLILPNREELWAALFDVSSWDEAAMLFDLTPAQAAVPVIDAAIARLRTSPDDFRALVAADDPVGLRGNLGVLLSLRKHLIVSGGTISGPMEPE</sequence>
<name>A0ABX0CJ91_9NOCA</name>
<organism evidence="1 2">
    <name type="scientific">Nocardia cyriacigeorgica</name>
    <dbReference type="NCBI Taxonomy" id="135487"/>
    <lineage>
        <taxon>Bacteria</taxon>
        <taxon>Bacillati</taxon>
        <taxon>Actinomycetota</taxon>
        <taxon>Actinomycetes</taxon>
        <taxon>Mycobacteriales</taxon>
        <taxon>Nocardiaceae</taxon>
        <taxon>Nocardia</taxon>
    </lineage>
</organism>
<evidence type="ECO:0000313" key="2">
    <source>
        <dbReference type="Proteomes" id="UP000470876"/>
    </source>
</evidence>
<keyword evidence="2" id="KW-1185">Reference proteome</keyword>